<gene>
    <name evidence="4" type="primary">OBP17284</name>
</gene>
<name>Q706D3_DROPS</name>
<dbReference type="Gene3D" id="1.10.238.270">
    <property type="match status" value="1"/>
</dbReference>
<dbReference type="AlphaFoldDB" id="Q706D3"/>
<proteinExistence type="evidence at transcript level"/>
<evidence type="ECO:0000256" key="1">
    <source>
        <dbReference type="ARBA" id="ARBA00004613"/>
    </source>
</evidence>
<comment type="subcellular location">
    <subcellularLocation>
        <location evidence="1">Secreted</location>
    </subcellularLocation>
</comment>
<organism evidence="4">
    <name type="scientific">Drosophila pseudoobscura pseudoobscura</name>
    <name type="common">Fruit fly</name>
    <dbReference type="NCBI Taxonomy" id="46245"/>
    <lineage>
        <taxon>Eukaryota</taxon>
        <taxon>Metazoa</taxon>
        <taxon>Ecdysozoa</taxon>
        <taxon>Arthropoda</taxon>
        <taxon>Hexapoda</taxon>
        <taxon>Insecta</taxon>
        <taxon>Pterygota</taxon>
        <taxon>Neoptera</taxon>
        <taxon>Endopterygota</taxon>
        <taxon>Diptera</taxon>
        <taxon>Brachycera</taxon>
        <taxon>Muscomorpha</taxon>
        <taxon>Ephydroidea</taxon>
        <taxon>Drosophilidae</taxon>
        <taxon>Drosophila</taxon>
        <taxon>Sophophora</taxon>
    </lineage>
</organism>
<dbReference type="InterPro" id="IPR052295">
    <property type="entry name" value="Odorant-binding_protein"/>
</dbReference>
<dbReference type="PANTHER" id="PTHR21066:SF15">
    <property type="entry name" value="GH25962P-RELATED"/>
    <property type="match status" value="1"/>
</dbReference>
<evidence type="ECO:0000313" key="4">
    <source>
        <dbReference type="EMBL" id="CAF02089.1"/>
    </source>
</evidence>
<protein>
    <submittedName>
        <fullName evidence="4">Putative dimer odorant-binding protein OBP17284</fullName>
    </submittedName>
</protein>
<sequence length="305" mass="34634">MKAPAEHSYPTHTHTHMRAELPLCWTNISASKPTTKCNKLSPHLICINKEREKNGRRKSSSRRQLCVARTTIDSFIDFSHDDDDDDDDDAAAAAAHDKHIYTNNEGWGDEILLIGCEQRRRCDATLRRFSGCTYTNVFAKLKISNFSTMSSCCDVQRDDKAIKTCRKSLLTRNSTTTNNGDTRNLKSDKVALHACIAECAFKANGYLLTNGSVNVAALQKTYQQRYKNDANMSQLMPIEIAQKRTQQYQWMHTKDECDYYPATLLACILEQVYTNCPATKWKNTDECAAMRKYLLACDDVKSGRK</sequence>
<dbReference type="GO" id="GO:0005576">
    <property type="term" value="C:extracellular region"/>
    <property type="evidence" value="ECO:0007669"/>
    <property type="project" value="UniProtKB-SubCell"/>
</dbReference>
<dbReference type="PANTHER" id="PTHR21066">
    <property type="entry name" value="ODORANT-BINDING PROTEIN 59A-RELATED"/>
    <property type="match status" value="1"/>
</dbReference>
<reference evidence="4" key="1">
    <citation type="journal article" date="2003" name="Gene">
        <title>"Plus-C" odorant-binding protein genes in two Drosophila species and the malaria mosquito Anopheles gambiae.</title>
        <authorList>
            <person name="Zhou J.J."/>
            <person name="Huang W.S."/>
            <person name="Zhang G.A."/>
            <person name="Field L.M."/>
            <person name="Pickett J.A."/>
        </authorList>
    </citation>
    <scope>NUCLEOTIDE SEQUENCE</scope>
</reference>
<evidence type="ECO:0000256" key="2">
    <source>
        <dbReference type="ARBA" id="ARBA00008098"/>
    </source>
</evidence>
<evidence type="ECO:0000256" key="3">
    <source>
        <dbReference type="ARBA" id="ARBA00022525"/>
    </source>
</evidence>
<accession>Q706D3</accession>
<keyword evidence="3" id="KW-0964">Secreted</keyword>
<dbReference type="EMBL" id="AJ618973">
    <property type="protein sequence ID" value="CAF02089.1"/>
    <property type="molecule type" value="mRNA"/>
</dbReference>
<reference evidence="4" key="2">
    <citation type="journal article" date="2004" name="Gene">
        <title>'Plus-C' odorant-binding protein genes in two Drosophila species and the malaria mosquito Anopheles gambiae.</title>
        <authorList>
            <person name="Zhou J.J."/>
            <person name="Huang W."/>
            <person name="Zhang G.A."/>
            <person name="Pickett J.A."/>
            <person name="Field L.M."/>
        </authorList>
    </citation>
    <scope>NUCLEOTIDE SEQUENCE</scope>
</reference>
<comment type="similarity">
    <text evidence="2">Belongs to the PBP/GOBP family.</text>
</comment>